<evidence type="ECO:0000313" key="3">
    <source>
        <dbReference type="Proteomes" id="UP000006514"/>
    </source>
</evidence>
<dbReference type="InParanoid" id="J0D0V3"/>
<name>J0D0V3_AURST</name>
<protein>
    <submittedName>
        <fullName evidence="2">Uncharacterized protein</fullName>
    </submittedName>
</protein>
<dbReference type="KEGG" id="adl:AURDEDRAFT_116644"/>
<dbReference type="EMBL" id="JH687832">
    <property type="protein sequence ID" value="EJD37983.1"/>
    <property type="molecule type" value="Genomic_DNA"/>
</dbReference>
<feature type="region of interest" description="Disordered" evidence="1">
    <location>
        <begin position="22"/>
        <end position="64"/>
    </location>
</feature>
<reference evidence="3" key="1">
    <citation type="journal article" date="2012" name="Science">
        <title>The Paleozoic origin of enzymatic lignin decomposition reconstructed from 31 fungal genomes.</title>
        <authorList>
            <person name="Floudas D."/>
            <person name="Binder M."/>
            <person name="Riley R."/>
            <person name="Barry K."/>
            <person name="Blanchette R.A."/>
            <person name="Henrissat B."/>
            <person name="Martinez A.T."/>
            <person name="Otillar R."/>
            <person name="Spatafora J.W."/>
            <person name="Yadav J.S."/>
            <person name="Aerts A."/>
            <person name="Benoit I."/>
            <person name="Boyd A."/>
            <person name="Carlson A."/>
            <person name="Copeland A."/>
            <person name="Coutinho P.M."/>
            <person name="de Vries R.P."/>
            <person name="Ferreira P."/>
            <person name="Findley K."/>
            <person name="Foster B."/>
            <person name="Gaskell J."/>
            <person name="Glotzer D."/>
            <person name="Gorecki P."/>
            <person name="Heitman J."/>
            <person name="Hesse C."/>
            <person name="Hori C."/>
            <person name="Igarashi K."/>
            <person name="Jurgens J.A."/>
            <person name="Kallen N."/>
            <person name="Kersten P."/>
            <person name="Kohler A."/>
            <person name="Kuees U."/>
            <person name="Kumar T.K.A."/>
            <person name="Kuo A."/>
            <person name="LaButti K."/>
            <person name="Larrondo L.F."/>
            <person name="Lindquist E."/>
            <person name="Ling A."/>
            <person name="Lombard V."/>
            <person name="Lucas S."/>
            <person name="Lundell T."/>
            <person name="Martin R."/>
            <person name="McLaughlin D.J."/>
            <person name="Morgenstern I."/>
            <person name="Morin E."/>
            <person name="Murat C."/>
            <person name="Nagy L.G."/>
            <person name="Nolan M."/>
            <person name="Ohm R.A."/>
            <person name="Patyshakuliyeva A."/>
            <person name="Rokas A."/>
            <person name="Ruiz-Duenas F.J."/>
            <person name="Sabat G."/>
            <person name="Salamov A."/>
            <person name="Samejima M."/>
            <person name="Schmutz J."/>
            <person name="Slot J.C."/>
            <person name="St John F."/>
            <person name="Stenlid J."/>
            <person name="Sun H."/>
            <person name="Sun S."/>
            <person name="Syed K."/>
            <person name="Tsang A."/>
            <person name="Wiebenga A."/>
            <person name="Young D."/>
            <person name="Pisabarro A."/>
            <person name="Eastwood D.C."/>
            <person name="Martin F."/>
            <person name="Cullen D."/>
            <person name="Grigoriev I.V."/>
            <person name="Hibbett D.S."/>
        </authorList>
    </citation>
    <scope>NUCLEOTIDE SEQUENCE [LARGE SCALE GENOMIC DNA]</scope>
    <source>
        <strain evidence="3">TFB10046</strain>
    </source>
</reference>
<evidence type="ECO:0000256" key="1">
    <source>
        <dbReference type="SAM" id="MobiDB-lite"/>
    </source>
</evidence>
<evidence type="ECO:0000313" key="2">
    <source>
        <dbReference type="EMBL" id="EJD37983.1"/>
    </source>
</evidence>
<accession>J0D0V3</accession>
<gene>
    <name evidence="2" type="ORF">AURDEDRAFT_116644</name>
</gene>
<sequence>MEFQCLQSGNWNEIKGKWHVEDANSTKSSPVKLSVRGTAWPAERVPSNGQRLEKRESADYLPER</sequence>
<organism evidence="2 3">
    <name type="scientific">Auricularia subglabra (strain TFB-10046 / SS5)</name>
    <name type="common">White-rot fungus</name>
    <name type="synonym">Auricularia delicata (strain TFB10046)</name>
    <dbReference type="NCBI Taxonomy" id="717982"/>
    <lineage>
        <taxon>Eukaryota</taxon>
        <taxon>Fungi</taxon>
        <taxon>Dikarya</taxon>
        <taxon>Basidiomycota</taxon>
        <taxon>Agaricomycotina</taxon>
        <taxon>Agaricomycetes</taxon>
        <taxon>Auriculariales</taxon>
        <taxon>Auriculariaceae</taxon>
        <taxon>Auricularia</taxon>
    </lineage>
</organism>
<dbReference type="AlphaFoldDB" id="J0D0V3"/>
<keyword evidence="3" id="KW-1185">Reference proteome</keyword>
<proteinExistence type="predicted"/>
<dbReference type="Proteomes" id="UP000006514">
    <property type="component" value="Unassembled WGS sequence"/>
</dbReference>
<feature type="compositionally biased region" description="Basic and acidic residues" evidence="1">
    <location>
        <begin position="51"/>
        <end position="64"/>
    </location>
</feature>